<reference evidence="13 14" key="1">
    <citation type="journal article" date="2010" name="J. Bacteriol.">
        <title>Complete Genome Sequence of Cronobacter turicensis LMG 23827, a foodborne pathogen causing deaths in neonates.</title>
        <authorList>
            <person name="Stephan R."/>
            <person name="Lehner A."/>
            <person name="Tischler P."/>
            <person name="Rattei T."/>
        </authorList>
    </citation>
    <scope>NUCLEOTIDE SEQUENCE [LARGE SCALE GENOMIC DNA]</scope>
    <source>
        <strain evidence="14">DSM 18703 / CCUG 55852 / LMG 23827 / z3032</strain>
    </source>
</reference>
<evidence type="ECO:0000313" key="14">
    <source>
        <dbReference type="Proteomes" id="UP000002069"/>
    </source>
</evidence>
<evidence type="ECO:0000256" key="8">
    <source>
        <dbReference type="ARBA" id="ARBA00023136"/>
    </source>
</evidence>
<feature type="domain" description="Cytochrome c" evidence="12">
    <location>
        <begin position="314"/>
        <end position="403"/>
    </location>
</feature>
<comment type="subcellular location">
    <subcellularLocation>
        <location evidence="1">Cell membrane</location>
    </subcellularLocation>
</comment>
<dbReference type="HOGENOM" id="CLU_028594_0_0_6"/>
<feature type="binding site" description="covalent" evidence="9">
    <location>
        <position position="210"/>
    </location>
    <ligand>
        <name>heme c</name>
        <dbReference type="ChEBI" id="CHEBI:61717"/>
        <label>2</label>
    </ligand>
</feature>
<sequence length="425" mass="46232">MEPVCQLGDRPGLPRGERAARDGEGGRMKQITLLALSLWAAQAGAQEMSRGEYVARAGDCMACHTAADGAPLAGGLKFATPLGDIYSTNITPDTTHGIGNYSYDEFARAMREGIAKDGHHLYPAMPYPSYAKMSDDDLRALYDYLMNEVKPQATANRESDIPWPLSMRWPLGIWNRLFADDQPFTPRADKSAAWNRGAYLVQGPGHCGACHTPRGVGMQEKAFDERDEQFLAGEELNGWYAPSLRGLKMSEDDLAVLLRDGRSKHAALSGPMDEVVTNSTQYLSDDDNRAIAGYLLSLPGSEPVKRDAPKVAKAEMENGHQLYARYCATCHASNGEGAEYAVPALKDNLTVNADNPLTLLRVVLEGGKTAVTQGHLPYSMPGYGWALSDQDAADVTNYIRGSFGNHAAPVTPAQVKDAREQQHNE</sequence>
<feature type="domain" description="Cytochrome c" evidence="12">
    <location>
        <begin position="46"/>
        <end position="149"/>
    </location>
</feature>
<accession>C9Y3U6</accession>
<gene>
    <name evidence="13" type="ordered locus">Ctu_20680</name>
</gene>
<dbReference type="GO" id="GO:0005886">
    <property type="term" value="C:plasma membrane"/>
    <property type="evidence" value="ECO:0007669"/>
    <property type="project" value="UniProtKB-SubCell"/>
</dbReference>
<dbReference type="GO" id="GO:0033717">
    <property type="term" value="F:gluconate 2-dehydrogenase (acceptor) activity"/>
    <property type="evidence" value="ECO:0007669"/>
    <property type="project" value="UniProtKB-EC"/>
</dbReference>
<dbReference type="PROSITE" id="PS51007">
    <property type="entry name" value="CYTC"/>
    <property type="match status" value="3"/>
</dbReference>
<dbReference type="InterPro" id="IPR009056">
    <property type="entry name" value="Cyt_c-like_dom"/>
</dbReference>
<keyword evidence="5" id="KW-0732">Signal</keyword>
<dbReference type="InterPro" id="IPR014353">
    <property type="entry name" value="Membr-bd_ADH_cyt_c"/>
</dbReference>
<dbReference type="GO" id="GO:0005506">
    <property type="term" value="F:iron ion binding"/>
    <property type="evidence" value="ECO:0007669"/>
    <property type="project" value="InterPro"/>
</dbReference>
<evidence type="ECO:0000256" key="7">
    <source>
        <dbReference type="ARBA" id="ARBA00023004"/>
    </source>
</evidence>
<protein>
    <submittedName>
        <fullName evidence="13">Gluconate 2-dehydrogenase cytochrome c subunit</fullName>
        <ecNumber evidence="13">1.1.99.3</ecNumber>
    </submittedName>
</protein>
<feature type="binding site" description="covalent" evidence="9">
    <location>
        <position position="63"/>
    </location>
    <ligand>
        <name>heme c</name>
        <dbReference type="ChEBI" id="CHEBI:61717"/>
        <label>1</label>
    </ligand>
</feature>
<keyword evidence="7 10" id="KW-0408">Iron</keyword>
<feature type="binding site" description="covalent" evidence="9">
    <location>
        <position position="330"/>
    </location>
    <ligand>
        <name>heme c</name>
        <dbReference type="ChEBI" id="CHEBI:61717"/>
        <label>3</label>
    </ligand>
</feature>
<evidence type="ECO:0000259" key="12">
    <source>
        <dbReference type="PROSITE" id="PS51007"/>
    </source>
</evidence>
<dbReference type="PANTHER" id="PTHR35008">
    <property type="entry name" value="BLL4482 PROTEIN-RELATED"/>
    <property type="match status" value="1"/>
</dbReference>
<feature type="binding site" description="axial binding residue" evidence="10">
    <location>
        <position position="331"/>
    </location>
    <ligand>
        <name>heme c</name>
        <dbReference type="ChEBI" id="CHEBI:61717"/>
        <label>3</label>
    </ligand>
    <ligandPart>
        <name>Fe</name>
        <dbReference type="ChEBI" id="CHEBI:18248"/>
    </ligandPart>
</feature>
<dbReference type="PATRIC" id="fig|693216.3.peg.1953"/>
<dbReference type="AlphaFoldDB" id="C9Y3U6"/>
<feature type="binding site" description="covalent" evidence="9">
    <location>
        <position position="327"/>
    </location>
    <ligand>
        <name>heme c</name>
        <dbReference type="ChEBI" id="CHEBI:61717"/>
        <label>3</label>
    </ligand>
</feature>
<keyword evidence="13" id="KW-0560">Oxidoreductase</keyword>
<dbReference type="GO" id="GO:0020037">
    <property type="term" value="F:heme binding"/>
    <property type="evidence" value="ECO:0007669"/>
    <property type="project" value="InterPro"/>
</dbReference>
<dbReference type="SUPFAM" id="SSF46626">
    <property type="entry name" value="Cytochrome c"/>
    <property type="match status" value="3"/>
</dbReference>
<dbReference type="InterPro" id="IPR036909">
    <property type="entry name" value="Cyt_c-like_dom_sf"/>
</dbReference>
<feature type="domain" description="Cytochrome c" evidence="12">
    <location>
        <begin position="192"/>
        <end position="299"/>
    </location>
</feature>
<organism evidence="13 14">
    <name type="scientific">Cronobacter turicensis (strain DSM 18703 / CCUG 55852 / LMG 23827 / z3032)</name>
    <dbReference type="NCBI Taxonomy" id="693216"/>
    <lineage>
        <taxon>Bacteria</taxon>
        <taxon>Pseudomonadati</taxon>
        <taxon>Pseudomonadota</taxon>
        <taxon>Gammaproteobacteria</taxon>
        <taxon>Enterobacterales</taxon>
        <taxon>Enterobacteriaceae</taxon>
        <taxon>Cronobacter</taxon>
    </lineage>
</organism>
<keyword evidence="6" id="KW-0677">Repeat</keyword>
<evidence type="ECO:0000313" key="13">
    <source>
        <dbReference type="EMBL" id="CBA30745.1"/>
    </source>
</evidence>
<keyword evidence="8" id="KW-0472">Membrane</keyword>
<dbReference type="PANTHER" id="PTHR35008:SF8">
    <property type="entry name" value="ALCOHOL DEHYDROGENASE CYTOCHROME C SUBUNIT"/>
    <property type="match status" value="1"/>
</dbReference>
<evidence type="ECO:0000256" key="6">
    <source>
        <dbReference type="ARBA" id="ARBA00022737"/>
    </source>
</evidence>
<comment type="cofactor">
    <cofactor evidence="9">
        <name>heme c</name>
        <dbReference type="ChEBI" id="CHEBI:61717"/>
    </cofactor>
    <text evidence="9">Binds 3 heme c groups covalently per subunit.</text>
</comment>
<feature type="region of interest" description="Disordered" evidence="11">
    <location>
        <begin position="1"/>
        <end position="24"/>
    </location>
</feature>
<dbReference type="Gene3D" id="1.10.760.10">
    <property type="entry name" value="Cytochrome c-like domain"/>
    <property type="match status" value="3"/>
</dbReference>
<evidence type="ECO:0000256" key="1">
    <source>
        <dbReference type="ARBA" id="ARBA00004236"/>
    </source>
</evidence>
<feature type="binding site" description="axial binding residue" evidence="10">
    <location>
        <position position="64"/>
    </location>
    <ligand>
        <name>heme c</name>
        <dbReference type="ChEBI" id="CHEBI:61717"/>
        <label>1</label>
    </ligand>
    <ligandPart>
        <name>Fe</name>
        <dbReference type="ChEBI" id="CHEBI:18248"/>
    </ligandPart>
</feature>
<dbReference type="Proteomes" id="UP000002069">
    <property type="component" value="Chromosome"/>
</dbReference>
<feature type="binding site" description="axial binding residue" evidence="10">
    <location>
        <position position="211"/>
    </location>
    <ligand>
        <name>heme c</name>
        <dbReference type="ChEBI" id="CHEBI:61717"/>
        <label>2</label>
    </ligand>
    <ligandPart>
        <name>Fe</name>
        <dbReference type="ChEBI" id="CHEBI:18248"/>
    </ligandPart>
</feature>
<dbReference type="InterPro" id="IPR051459">
    <property type="entry name" value="Cytochrome_c-type_DH"/>
</dbReference>
<keyword evidence="2" id="KW-1003">Cell membrane</keyword>
<feature type="binding site" description="covalent" evidence="9">
    <location>
        <position position="60"/>
    </location>
    <ligand>
        <name>heme c</name>
        <dbReference type="ChEBI" id="CHEBI:61717"/>
        <label>1</label>
    </ligand>
</feature>
<feature type="binding site" description="covalent" evidence="9">
    <location>
        <position position="207"/>
    </location>
    <ligand>
        <name>heme c</name>
        <dbReference type="ChEBI" id="CHEBI:61717"/>
        <label>2</label>
    </ligand>
</feature>
<dbReference type="PIRSF" id="PIRSF000018">
    <property type="entry name" value="Mb_ADH_cyt_c"/>
    <property type="match status" value="1"/>
</dbReference>
<dbReference type="GO" id="GO:0009055">
    <property type="term" value="F:electron transfer activity"/>
    <property type="evidence" value="ECO:0007669"/>
    <property type="project" value="InterPro"/>
</dbReference>
<dbReference type="EC" id="1.1.99.3" evidence="13"/>
<dbReference type="KEGG" id="ctu:CTU_20680"/>
<reference evidence="14" key="2">
    <citation type="journal article" date="2011" name="J. Bacteriol.">
        <title>Complete genome sequence of Cronobacter turicensis LMG 23827, a food-borne pathogen causing deaths in neonates.</title>
        <authorList>
            <person name="Stephan R."/>
            <person name="Lehner A."/>
            <person name="Tischler P."/>
            <person name="Rattei T."/>
        </authorList>
    </citation>
    <scope>NUCLEOTIDE SEQUENCE [LARGE SCALE GENOMIC DNA]</scope>
    <source>
        <strain evidence="14">DSM 18703 / CCUG 55852 / LMG 23827 / z3032</strain>
    </source>
</reference>
<dbReference type="EMBL" id="FN543093">
    <property type="protein sequence ID" value="CBA30745.1"/>
    <property type="molecule type" value="Genomic_DNA"/>
</dbReference>
<evidence type="ECO:0000256" key="10">
    <source>
        <dbReference type="PIRSR" id="PIRSR000018-51"/>
    </source>
</evidence>
<proteinExistence type="predicted"/>
<evidence type="ECO:0000256" key="9">
    <source>
        <dbReference type="PIRSR" id="PIRSR000018-50"/>
    </source>
</evidence>
<name>C9Y3U6_CROTZ</name>
<evidence type="ECO:0000256" key="11">
    <source>
        <dbReference type="SAM" id="MobiDB-lite"/>
    </source>
</evidence>
<evidence type="ECO:0000256" key="4">
    <source>
        <dbReference type="ARBA" id="ARBA00022723"/>
    </source>
</evidence>
<feature type="compositionally biased region" description="Basic and acidic residues" evidence="11">
    <location>
        <begin position="15"/>
        <end position="24"/>
    </location>
</feature>
<evidence type="ECO:0000256" key="5">
    <source>
        <dbReference type="ARBA" id="ARBA00022729"/>
    </source>
</evidence>
<keyword evidence="3 9" id="KW-0349">Heme</keyword>
<evidence type="ECO:0000256" key="3">
    <source>
        <dbReference type="ARBA" id="ARBA00022617"/>
    </source>
</evidence>
<keyword evidence="14" id="KW-1185">Reference proteome</keyword>
<dbReference type="Pfam" id="PF00034">
    <property type="entry name" value="Cytochrom_C"/>
    <property type="match status" value="2"/>
</dbReference>
<keyword evidence="4 10" id="KW-0479">Metal-binding</keyword>
<evidence type="ECO:0000256" key="2">
    <source>
        <dbReference type="ARBA" id="ARBA00022475"/>
    </source>
</evidence>